<dbReference type="Pfam" id="PF04634">
    <property type="entry name" value="YezG-like"/>
    <property type="match status" value="1"/>
</dbReference>
<sequence>MIGEAQEQLKAVGQSLARSGPRGWRELELNISAAGGMTRTIVTATREDGSIDRECELDDDGEDTAAGLREAMYEAGKGTWYNARLTLDRSGQLGADFDYDNAPFDGDADRRLLIEDQRLFPRDAEALPAWHPARESP</sequence>
<gene>
    <name evidence="1" type="ORF">EV650_0053</name>
</gene>
<dbReference type="Proteomes" id="UP000295447">
    <property type="component" value="Unassembled WGS sequence"/>
</dbReference>
<proteinExistence type="predicted"/>
<dbReference type="RefSeq" id="WP_134114109.1">
    <property type="nucleotide sequence ID" value="NZ_SODF01000001.1"/>
</dbReference>
<dbReference type="InterPro" id="IPR036170">
    <property type="entry name" value="YezG-like_sf"/>
</dbReference>
<dbReference type="AlphaFoldDB" id="A0A4R7ZT84"/>
<comment type="caution">
    <text evidence="1">The sequence shown here is derived from an EMBL/GenBank/DDBJ whole genome shotgun (WGS) entry which is preliminary data.</text>
</comment>
<dbReference type="OrthoDB" id="6957847at2"/>
<dbReference type="SUPFAM" id="SSF160424">
    <property type="entry name" value="BH3703-like"/>
    <property type="match status" value="1"/>
</dbReference>
<name>A0A4R7ZT84_9ACTN</name>
<keyword evidence="2" id="KW-1185">Reference proteome</keyword>
<dbReference type="InterPro" id="IPR006728">
    <property type="entry name" value="YezG-like"/>
</dbReference>
<dbReference type="EMBL" id="SODF01000001">
    <property type="protein sequence ID" value="TDW21237.1"/>
    <property type="molecule type" value="Genomic_DNA"/>
</dbReference>
<accession>A0A4R7ZT84</accession>
<protein>
    <submittedName>
        <fullName evidence="1">Uncharacterized protein</fullName>
    </submittedName>
</protein>
<organism evidence="1 2">
    <name type="scientific">Kribbella kalugense</name>
    <dbReference type="NCBI Taxonomy" id="2512221"/>
    <lineage>
        <taxon>Bacteria</taxon>
        <taxon>Bacillati</taxon>
        <taxon>Actinomycetota</taxon>
        <taxon>Actinomycetes</taxon>
        <taxon>Propionibacteriales</taxon>
        <taxon>Kribbellaceae</taxon>
        <taxon>Kribbella</taxon>
    </lineage>
</organism>
<evidence type="ECO:0000313" key="2">
    <source>
        <dbReference type="Proteomes" id="UP000295447"/>
    </source>
</evidence>
<reference evidence="1 2" key="1">
    <citation type="submission" date="2019-03" db="EMBL/GenBank/DDBJ databases">
        <title>Genomic Encyclopedia of Type Strains, Phase III (KMG-III): the genomes of soil and plant-associated and newly described type strains.</title>
        <authorList>
            <person name="Whitman W."/>
        </authorList>
    </citation>
    <scope>NUCLEOTIDE SEQUENCE [LARGE SCALE GENOMIC DNA]</scope>
    <source>
        <strain evidence="1 2">VKM Ac-2570</strain>
    </source>
</reference>
<evidence type="ECO:0000313" key="1">
    <source>
        <dbReference type="EMBL" id="TDW21237.1"/>
    </source>
</evidence>